<comment type="caution">
    <text evidence="1">The sequence shown here is derived from an EMBL/GenBank/DDBJ whole genome shotgun (WGS) entry which is preliminary data.</text>
</comment>
<evidence type="ECO:0000313" key="2">
    <source>
        <dbReference type="Proteomes" id="UP000823405"/>
    </source>
</evidence>
<keyword evidence="2" id="KW-1185">Reference proteome</keyword>
<sequence>MLEAAGKFIIAAPGTMFSATFVIDGIIHIFTGTFGGTSVEPTDGVVTLTYNALGDLTDAHNFSGVIGATPIKITLDNGNEITGTLTNPISLGNSVSGTGKWNNAN</sequence>
<organism evidence="1 2">
    <name type="scientific">Linnemannia gamsii</name>
    <dbReference type="NCBI Taxonomy" id="64522"/>
    <lineage>
        <taxon>Eukaryota</taxon>
        <taxon>Fungi</taxon>
        <taxon>Fungi incertae sedis</taxon>
        <taxon>Mucoromycota</taxon>
        <taxon>Mortierellomycotina</taxon>
        <taxon>Mortierellomycetes</taxon>
        <taxon>Mortierellales</taxon>
        <taxon>Mortierellaceae</taxon>
        <taxon>Linnemannia</taxon>
    </lineage>
</organism>
<name>A0A9P6UN78_9FUNG</name>
<accession>A0A9P6UN78</accession>
<dbReference type="Proteomes" id="UP000823405">
    <property type="component" value="Unassembled WGS sequence"/>
</dbReference>
<protein>
    <submittedName>
        <fullName evidence="1">Uncharacterized protein</fullName>
    </submittedName>
</protein>
<dbReference type="EMBL" id="JAAAIN010000497">
    <property type="protein sequence ID" value="KAG0313707.1"/>
    <property type="molecule type" value="Genomic_DNA"/>
</dbReference>
<dbReference type="AlphaFoldDB" id="A0A9P6UN78"/>
<proteinExistence type="predicted"/>
<dbReference type="OrthoDB" id="2984728at2759"/>
<gene>
    <name evidence="1" type="ORF">BGZ97_009972</name>
</gene>
<reference evidence="1" key="1">
    <citation type="journal article" date="2020" name="Fungal Divers.">
        <title>Resolving the Mortierellaceae phylogeny through synthesis of multi-gene phylogenetics and phylogenomics.</title>
        <authorList>
            <person name="Vandepol N."/>
            <person name="Liber J."/>
            <person name="Desiro A."/>
            <person name="Na H."/>
            <person name="Kennedy M."/>
            <person name="Barry K."/>
            <person name="Grigoriev I.V."/>
            <person name="Miller A.N."/>
            <person name="O'Donnell K."/>
            <person name="Stajich J.E."/>
            <person name="Bonito G."/>
        </authorList>
    </citation>
    <scope>NUCLEOTIDE SEQUENCE</scope>
    <source>
        <strain evidence="1">NVP60</strain>
    </source>
</reference>
<evidence type="ECO:0000313" key="1">
    <source>
        <dbReference type="EMBL" id="KAG0313707.1"/>
    </source>
</evidence>